<proteinExistence type="predicted"/>
<gene>
    <name evidence="1" type="ORF">DCAF_LOCUS1321</name>
</gene>
<organism evidence="1 2">
    <name type="scientific">Dovyalis caffra</name>
    <dbReference type="NCBI Taxonomy" id="77055"/>
    <lineage>
        <taxon>Eukaryota</taxon>
        <taxon>Viridiplantae</taxon>
        <taxon>Streptophyta</taxon>
        <taxon>Embryophyta</taxon>
        <taxon>Tracheophyta</taxon>
        <taxon>Spermatophyta</taxon>
        <taxon>Magnoliopsida</taxon>
        <taxon>eudicotyledons</taxon>
        <taxon>Gunneridae</taxon>
        <taxon>Pentapetalae</taxon>
        <taxon>rosids</taxon>
        <taxon>fabids</taxon>
        <taxon>Malpighiales</taxon>
        <taxon>Salicaceae</taxon>
        <taxon>Flacourtieae</taxon>
        <taxon>Dovyalis</taxon>
    </lineage>
</organism>
<evidence type="ECO:0000313" key="2">
    <source>
        <dbReference type="Proteomes" id="UP001314170"/>
    </source>
</evidence>
<accession>A0AAV1QT12</accession>
<sequence length="102" mass="11430">MQCLHLVLNITVSFTSKIETQSHIVVEWGDTRDISSSPVMCRSLWHMIWNCQLVACLMIEAFPVEALNSIQHLNGSVDEMKAYSGINSIPYHIVSNSIHSGD</sequence>
<evidence type="ECO:0000313" key="1">
    <source>
        <dbReference type="EMBL" id="CAK7323692.1"/>
    </source>
</evidence>
<dbReference type="Proteomes" id="UP001314170">
    <property type="component" value="Unassembled WGS sequence"/>
</dbReference>
<keyword evidence="2" id="KW-1185">Reference proteome</keyword>
<dbReference type="EMBL" id="CAWUPB010000131">
    <property type="protein sequence ID" value="CAK7323692.1"/>
    <property type="molecule type" value="Genomic_DNA"/>
</dbReference>
<comment type="caution">
    <text evidence="1">The sequence shown here is derived from an EMBL/GenBank/DDBJ whole genome shotgun (WGS) entry which is preliminary data.</text>
</comment>
<reference evidence="1 2" key="1">
    <citation type="submission" date="2024-01" db="EMBL/GenBank/DDBJ databases">
        <authorList>
            <person name="Waweru B."/>
        </authorList>
    </citation>
    <scope>NUCLEOTIDE SEQUENCE [LARGE SCALE GENOMIC DNA]</scope>
</reference>
<evidence type="ECO:0008006" key="3">
    <source>
        <dbReference type="Google" id="ProtNLM"/>
    </source>
</evidence>
<protein>
    <recommendedName>
        <fullName evidence="3">Nucleoside-diphosphate kinase</fullName>
    </recommendedName>
</protein>
<dbReference type="AlphaFoldDB" id="A0AAV1QT12"/>
<name>A0AAV1QT12_9ROSI</name>